<gene>
    <name evidence="2" type="ORF">HNR35_001129</name>
</gene>
<dbReference type="InterPro" id="IPR008510">
    <property type="entry name" value="DUF792_BOR_spp"/>
</dbReference>
<evidence type="ECO:0000313" key="2">
    <source>
        <dbReference type="EMBL" id="MBB6032126.1"/>
    </source>
</evidence>
<dbReference type="Proteomes" id="UP000566276">
    <property type="component" value="Unassembled WGS sequence"/>
</dbReference>
<protein>
    <recommendedName>
        <fullName evidence="1">GGDEF domain-containing protein</fullName>
    </recommendedName>
</protein>
<evidence type="ECO:0000313" key="3">
    <source>
        <dbReference type="Proteomes" id="UP000566276"/>
    </source>
</evidence>
<dbReference type="EMBL" id="JACHFA010000021">
    <property type="protein sequence ID" value="MBB6032126.1"/>
    <property type="molecule type" value="Genomic_DNA"/>
</dbReference>
<reference evidence="2 3" key="1">
    <citation type="submission" date="2020-08" db="EMBL/GenBank/DDBJ databases">
        <title>Genomic Encyclopedia of Type Strains, Phase IV (KMG-IV): sequencing the most valuable type-strain genomes for metagenomic binning, comparative biology and taxonomic classification.</title>
        <authorList>
            <person name="Goeker M."/>
        </authorList>
    </citation>
    <scope>NUCLEOTIDE SEQUENCE [LARGE SCALE GENOMIC DNA]</scope>
    <source>
        <strain evidence="2 3">DSM 16813</strain>
    </source>
</reference>
<proteinExistence type="predicted"/>
<dbReference type="Pfam" id="PF05632">
    <property type="entry name" value="DUF792"/>
    <property type="match status" value="1"/>
</dbReference>
<accession>A0ABR6P9G5</accession>
<dbReference type="RefSeq" id="WP_183224514.1">
    <property type="nucleotide sequence ID" value="NZ_JACHFA010000021.1"/>
</dbReference>
<keyword evidence="3" id="KW-1185">Reference proteome</keyword>
<feature type="domain" description="GGDEF" evidence="1">
    <location>
        <begin position="22"/>
        <end position="75"/>
    </location>
</feature>
<dbReference type="InterPro" id="IPR000160">
    <property type="entry name" value="GGDEF_dom"/>
</dbReference>
<dbReference type="PROSITE" id="PS50887">
    <property type="entry name" value="GGDEF"/>
    <property type="match status" value="1"/>
</dbReference>
<comment type="caution">
    <text evidence="2">The sequence shown here is derived from an EMBL/GenBank/DDBJ whole genome shotgun (WGS) entry which is preliminary data.</text>
</comment>
<sequence length="75" mass="8436">MDINNKNIVNKTKTISPLEKENSTGIINANSDNCKNKKEGEMSCEEIFQIIKDVATQIFALFGADNFLVLFPRLD</sequence>
<organism evidence="2 3">
    <name type="scientific">Borreliella spielmanii</name>
    <dbReference type="NCBI Taxonomy" id="88916"/>
    <lineage>
        <taxon>Bacteria</taxon>
        <taxon>Pseudomonadati</taxon>
        <taxon>Spirochaetota</taxon>
        <taxon>Spirochaetia</taxon>
        <taxon>Spirochaetales</taxon>
        <taxon>Borreliaceae</taxon>
        <taxon>Borreliella</taxon>
    </lineage>
</organism>
<evidence type="ECO:0000259" key="1">
    <source>
        <dbReference type="PROSITE" id="PS50887"/>
    </source>
</evidence>
<name>A0ABR6P9G5_9SPIR</name>
<feature type="non-terminal residue" evidence="2">
    <location>
        <position position="75"/>
    </location>
</feature>